<sequence>MLAPYNPQYSYVNNPDVINGILKFAADNDTQLVIALPHKYSFFQSLLHDSVSQQLAANAAVPVLLLK</sequence>
<dbReference type="Gene3D" id="3.40.50.620">
    <property type="entry name" value="HUPs"/>
    <property type="match status" value="1"/>
</dbReference>
<dbReference type="InterPro" id="IPR006016">
    <property type="entry name" value="UspA"/>
</dbReference>
<proteinExistence type="predicted"/>
<dbReference type="Proteomes" id="UP000566071">
    <property type="component" value="Unassembled WGS sequence"/>
</dbReference>
<comment type="caution">
    <text evidence="2">The sequence shown here is derived from an EMBL/GenBank/DDBJ whole genome shotgun (WGS) entry which is preliminary data.</text>
</comment>
<reference evidence="2 3" key="1">
    <citation type="submission" date="2020-05" db="EMBL/GenBank/DDBJ databases">
        <authorList>
            <person name="Khan S.A."/>
            <person name="Jeon C.O."/>
            <person name="Chun B.H."/>
        </authorList>
    </citation>
    <scope>NUCLEOTIDE SEQUENCE [LARGE SCALE GENOMIC DNA]</scope>
    <source>
        <strain evidence="2 3">S1162</strain>
    </source>
</reference>
<evidence type="ECO:0000259" key="1">
    <source>
        <dbReference type="Pfam" id="PF00582"/>
    </source>
</evidence>
<evidence type="ECO:0000313" key="3">
    <source>
        <dbReference type="Proteomes" id="UP000566071"/>
    </source>
</evidence>
<organism evidence="2 3">
    <name type="scientific">Mucilaginibacter humi</name>
    <dbReference type="NCBI Taxonomy" id="2732510"/>
    <lineage>
        <taxon>Bacteria</taxon>
        <taxon>Pseudomonadati</taxon>
        <taxon>Bacteroidota</taxon>
        <taxon>Sphingobacteriia</taxon>
        <taxon>Sphingobacteriales</taxon>
        <taxon>Sphingobacteriaceae</taxon>
        <taxon>Mucilaginibacter</taxon>
    </lineage>
</organism>
<name>A0ABX1VYH8_9SPHI</name>
<dbReference type="EMBL" id="JABFCR010000001">
    <property type="protein sequence ID" value="NNU33027.1"/>
    <property type="molecule type" value="Genomic_DNA"/>
</dbReference>
<feature type="domain" description="UspA" evidence="1">
    <location>
        <begin position="16"/>
        <end position="67"/>
    </location>
</feature>
<dbReference type="SUPFAM" id="SSF52402">
    <property type="entry name" value="Adenine nucleotide alpha hydrolases-like"/>
    <property type="match status" value="1"/>
</dbReference>
<accession>A0ABX1VYH8</accession>
<gene>
    <name evidence="2" type="ORF">HK413_00320</name>
</gene>
<keyword evidence="3" id="KW-1185">Reference proteome</keyword>
<protein>
    <submittedName>
        <fullName evidence="2">Universal stress protein</fullName>
    </submittedName>
</protein>
<dbReference type="InterPro" id="IPR014729">
    <property type="entry name" value="Rossmann-like_a/b/a_fold"/>
</dbReference>
<evidence type="ECO:0000313" key="2">
    <source>
        <dbReference type="EMBL" id="NNU33027.1"/>
    </source>
</evidence>
<dbReference type="Pfam" id="PF00582">
    <property type="entry name" value="Usp"/>
    <property type="match status" value="1"/>
</dbReference>
<dbReference type="RefSeq" id="WP_175268729.1">
    <property type="nucleotide sequence ID" value="NZ_JABFCR010000001.1"/>
</dbReference>